<dbReference type="PROSITE" id="PS52016">
    <property type="entry name" value="TONB_DEPENDENT_REC_3"/>
    <property type="match status" value="1"/>
</dbReference>
<sequence length="786" mass="83642">MGGFVCASALVFAAGGAEAAPERVRFDIDAKPYSESLIDLALQADVSLLGASACGGGVAAALKGAYTVPEALGRLLADSPCSWRVLGSRSVQVSAAAAATAAMTPTPPVSVSEVLVTATKRVQSTQRLAVAVSVISAEQLAATGAADPGETSGQLAGVLTTNLGPSRDKLILRGLSDGAFTGRSRSTVGTYLDNTPINYNAPDPDLRLVDVERIEVVRGPQGALYGGGSLSGIYRIVTRKPDPARRSAEVSASTSWTQDGAPSGELEGYANLPLFDGDGGLRMSAYHELQGGYLDDINLGRADVDRTRRYGGRLSVSFQPNDIWTVDLAGTVQNLKSDDTHYTARASGLHRAHRVAEPHGSSIGLLAATVRGAWGWGELVSSTGLVRHKYSSIYDASAVASLYTANGSERAIYSDAARTEMFSQDFVLTSRGAGPFQWLAGLYGSDTVEDSPATLMARGPIGPLATVYRDDRRDRIFELAAYGEAALEITPGWTLAVGGRAFSINRKTTSDVVSERFAPRSFERRADFSGVSPKVSLQWQVSPGDLIYAVISEGFRAGGLNSGGARPLATARETFGPDRLRNYELGAKLHAFDGRLVAHSALFYDVWKNIQTDQFRPSGIPYTANVGDARVAGFEAELSYRWDMGLTVQANGLLSQTRIIRVNPDYAPELTRGLPGAPGFSGGVLAIYQRPVFRDLTLRLVGEANYVGRSRVSFDPALSPEMGGYVRAKISVGVRGRRTGAELFISNPANAYSDTFAYGNPFSFSQVRQVTPQRPRTIGMTLSTAF</sequence>
<gene>
    <name evidence="16" type="ORF">OCL97_05935</name>
</gene>
<dbReference type="EMBL" id="JAOTJD010000008">
    <property type="protein sequence ID" value="MFD3263507.1"/>
    <property type="molecule type" value="Genomic_DNA"/>
</dbReference>
<keyword evidence="4" id="KW-0410">Iron transport</keyword>
<evidence type="ECO:0000259" key="14">
    <source>
        <dbReference type="Pfam" id="PF00593"/>
    </source>
</evidence>
<feature type="compositionally biased region" description="Polar residues" evidence="13">
    <location>
        <begin position="250"/>
        <end position="260"/>
    </location>
</feature>
<evidence type="ECO:0000256" key="8">
    <source>
        <dbReference type="ARBA" id="ARBA00023077"/>
    </source>
</evidence>
<dbReference type="InterPro" id="IPR036942">
    <property type="entry name" value="Beta-barrel_TonB_sf"/>
</dbReference>
<protein>
    <submittedName>
        <fullName evidence="16">TonB-dependent receptor</fullName>
    </submittedName>
</protein>
<keyword evidence="5 11" id="KW-0812">Transmembrane</keyword>
<evidence type="ECO:0000313" key="17">
    <source>
        <dbReference type="Proteomes" id="UP001598130"/>
    </source>
</evidence>
<name>A0ABW6CKA5_9CAUL</name>
<evidence type="ECO:0000256" key="7">
    <source>
        <dbReference type="ARBA" id="ARBA00023065"/>
    </source>
</evidence>
<dbReference type="Proteomes" id="UP001598130">
    <property type="component" value="Unassembled WGS sequence"/>
</dbReference>
<evidence type="ECO:0000259" key="15">
    <source>
        <dbReference type="Pfam" id="PF07715"/>
    </source>
</evidence>
<evidence type="ECO:0000256" key="1">
    <source>
        <dbReference type="ARBA" id="ARBA00004571"/>
    </source>
</evidence>
<dbReference type="Gene3D" id="2.40.170.20">
    <property type="entry name" value="TonB-dependent receptor, beta-barrel domain"/>
    <property type="match status" value="1"/>
</dbReference>
<keyword evidence="17" id="KW-1185">Reference proteome</keyword>
<comment type="subcellular location">
    <subcellularLocation>
        <location evidence="1 11">Cell outer membrane</location>
        <topology evidence="1 11">Multi-pass membrane protein</topology>
    </subcellularLocation>
</comment>
<dbReference type="InterPro" id="IPR012910">
    <property type="entry name" value="Plug_dom"/>
</dbReference>
<accession>A0ABW6CKA5</accession>
<evidence type="ECO:0000256" key="10">
    <source>
        <dbReference type="ARBA" id="ARBA00023237"/>
    </source>
</evidence>
<evidence type="ECO:0000256" key="9">
    <source>
        <dbReference type="ARBA" id="ARBA00023136"/>
    </source>
</evidence>
<evidence type="ECO:0000256" key="6">
    <source>
        <dbReference type="ARBA" id="ARBA00023004"/>
    </source>
</evidence>
<evidence type="ECO:0000256" key="3">
    <source>
        <dbReference type="ARBA" id="ARBA00022452"/>
    </source>
</evidence>
<dbReference type="InterPro" id="IPR039426">
    <property type="entry name" value="TonB-dep_rcpt-like"/>
</dbReference>
<keyword evidence="7" id="KW-0406">Ion transport</keyword>
<comment type="caution">
    <text evidence="16">The sequence shown here is derived from an EMBL/GenBank/DDBJ whole genome shotgun (WGS) entry which is preliminary data.</text>
</comment>
<dbReference type="Pfam" id="PF07715">
    <property type="entry name" value="Plug"/>
    <property type="match status" value="1"/>
</dbReference>
<evidence type="ECO:0000256" key="2">
    <source>
        <dbReference type="ARBA" id="ARBA00022448"/>
    </source>
</evidence>
<dbReference type="PANTHER" id="PTHR32552">
    <property type="entry name" value="FERRICHROME IRON RECEPTOR-RELATED"/>
    <property type="match status" value="1"/>
</dbReference>
<evidence type="ECO:0000256" key="12">
    <source>
        <dbReference type="RuleBase" id="RU003357"/>
    </source>
</evidence>
<keyword evidence="10 11" id="KW-0998">Cell outer membrane</keyword>
<organism evidence="16 17">
    <name type="scientific">Phenylobacterium ferrooxidans</name>
    <dbReference type="NCBI Taxonomy" id="2982689"/>
    <lineage>
        <taxon>Bacteria</taxon>
        <taxon>Pseudomonadati</taxon>
        <taxon>Pseudomonadota</taxon>
        <taxon>Alphaproteobacteria</taxon>
        <taxon>Caulobacterales</taxon>
        <taxon>Caulobacteraceae</taxon>
        <taxon>Phenylobacterium</taxon>
    </lineage>
</organism>
<dbReference type="SUPFAM" id="SSF56935">
    <property type="entry name" value="Porins"/>
    <property type="match status" value="1"/>
</dbReference>
<keyword evidence="2 11" id="KW-0813">Transport</keyword>
<feature type="region of interest" description="Disordered" evidence="13">
    <location>
        <begin position="244"/>
        <end position="268"/>
    </location>
</feature>
<evidence type="ECO:0000256" key="5">
    <source>
        <dbReference type="ARBA" id="ARBA00022692"/>
    </source>
</evidence>
<feature type="domain" description="TonB-dependent receptor-like beta-barrel" evidence="14">
    <location>
        <begin position="289"/>
        <end position="733"/>
    </location>
</feature>
<keyword evidence="9 11" id="KW-0472">Membrane</keyword>
<feature type="domain" description="TonB-dependent receptor plug" evidence="15">
    <location>
        <begin position="126"/>
        <end position="233"/>
    </location>
</feature>
<evidence type="ECO:0000256" key="13">
    <source>
        <dbReference type="SAM" id="MobiDB-lite"/>
    </source>
</evidence>
<dbReference type="Gene3D" id="3.55.50.30">
    <property type="match status" value="1"/>
</dbReference>
<dbReference type="InterPro" id="IPR000531">
    <property type="entry name" value="Beta-barrel_TonB"/>
</dbReference>
<keyword evidence="16" id="KW-0675">Receptor</keyword>
<evidence type="ECO:0000256" key="11">
    <source>
        <dbReference type="PROSITE-ProRule" id="PRU01360"/>
    </source>
</evidence>
<keyword evidence="6" id="KW-0408">Iron</keyword>
<keyword evidence="8 12" id="KW-0798">TonB box</keyword>
<reference evidence="16 17" key="1">
    <citation type="submission" date="2022-09" db="EMBL/GenBank/DDBJ databases">
        <title>New species of Phenylobacterium.</title>
        <authorList>
            <person name="Mieszkin S."/>
        </authorList>
    </citation>
    <scope>NUCLEOTIDE SEQUENCE [LARGE SCALE GENOMIC DNA]</scope>
    <source>
        <strain evidence="16 17">HK31-G</strain>
    </source>
</reference>
<comment type="similarity">
    <text evidence="11 12">Belongs to the TonB-dependent receptor family.</text>
</comment>
<dbReference type="PANTHER" id="PTHR32552:SF81">
    <property type="entry name" value="TONB-DEPENDENT OUTER MEMBRANE RECEPTOR"/>
    <property type="match status" value="1"/>
</dbReference>
<keyword evidence="3 11" id="KW-1134">Transmembrane beta strand</keyword>
<evidence type="ECO:0000313" key="16">
    <source>
        <dbReference type="EMBL" id="MFD3263507.1"/>
    </source>
</evidence>
<dbReference type="Pfam" id="PF00593">
    <property type="entry name" value="TonB_dep_Rec_b-barrel"/>
    <property type="match status" value="1"/>
</dbReference>
<evidence type="ECO:0000256" key="4">
    <source>
        <dbReference type="ARBA" id="ARBA00022496"/>
    </source>
</evidence>
<dbReference type="RefSeq" id="WP_377368485.1">
    <property type="nucleotide sequence ID" value="NZ_JAOTJD010000008.1"/>
</dbReference>
<proteinExistence type="inferred from homology"/>